<feature type="signal peptide" evidence="1">
    <location>
        <begin position="1"/>
        <end position="20"/>
    </location>
</feature>
<name>A0A856NT84_SCYPA</name>
<keyword evidence="1" id="KW-0732">Signal</keyword>
<evidence type="ECO:0000256" key="1">
    <source>
        <dbReference type="SAM" id="SignalP"/>
    </source>
</evidence>
<dbReference type="PANTHER" id="PTHR11008">
    <property type="entry name" value="PROTEIN TAKEOUT-LIKE PROTEIN"/>
    <property type="match status" value="1"/>
</dbReference>
<dbReference type="EMBL" id="MH492029">
    <property type="protein sequence ID" value="QDP16281.1"/>
    <property type="molecule type" value="mRNA"/>
</dbReference>
<dbReference type="AlphaFoldDB" id="A0A856NT84"/>
<dbReference type="Gene3D" id="3.15.10.30">
    <property type="entry name" value="Haemolymph juvenile hormone binding protein"/>
    <property type="match status" value="1"/>
</dbReference>
<dbReference type="InterPro" id="IPR038606">
    <property type="entry name" value="To_sf"/>
</dbReference>
<proteinExistence type="evidence at transcript level"/>
<gene>
    <name evidence="2" type="primary">JHBP3</name>
</gene>
<evidence type="ECO:0000313" key="2">
    <source>
        <dbReference type="EMBL" id="QDP16281.1"/>
    </source>
</evidence>
<feature type="chain" id="PRO_5032566782" evidence="1">
    <location>
        <begin position="21"/>
        <end position="277"/>
    </location>
</feature>
<dbReference type="InterPro" id="IPR010562">
    <property type="entry name" value="Haemolymph_juvenile_hormone-bd"/>
</dbReference>
<dbReference type="PANTHER" id="PTHR11008:SF9">
    <property type="entry name" value="PROTEIN TAKEOUT-LIKE PROTEIN"/>
    <property type="match status" value="1"/>
</dbReference>
<accession>A0A856NT84</accession>
<organism evidence="2">
    <name type="scientific">Scylla paramamosain</name>
    <name type="common">Mud crab</name>
    <dbReference type="NCBI Taxonomy" id="85552"/>
    <lineage>
        <taxon>Eukaryota</taxon>
        <taxon>Metazoa</taxon>
        <taxon>Ecdysozoa</taxon>
        <taxon>Arthropoda</taxon>
        <taxon>Crustacea</taxon>
        <taxon>Multicrustacea</taxon>
        <taxon>Malacostraca</taxon>
        <taxon>Eumalacostraca</taxon>
        <taxon>Eucarida</taxon>
        <taxon>Decapoda</taxon>
        <taxon>Pleocyemata</taxon>
        <taxon>Brachyura</taxon>
        <taxon>Eubrachyura</taxon>
        <taxon>Portunoidea</taxon>
        <taxon>Portunidae</taxon>
        <taxon>Portuninae</taxon>
        <taxon>Scylla</taxon>
    </lineage>
</organism>
<sequence>MPLASLGRAFLTLLLLLVAAVPVRLTQEHAPEAAHVVPEEELSEEAKIQIGTQKVMQAVGKLLGDYNSGPLSGLPTININSDKISVSISLANIYLQGLSDMELLEAGAFSGSRKNKTAHGTVMFNKISLLVGTYSSTGHINNLPFNGEGPMYIHLHNFSISFSIKWHFKNFIIPCVEYNTSHLTLDLLRMETHFENLNTNEGADLGQLVDIVVPSFGQDIVKQLEVLLSTTYYEKLDTILVGYINTITKCTKGTREDILNTAQLMEMTHDIIKDLIP</sequence>
<protein>
    <submittedName>
        <fullName evidence="2">Juvenile hormone binding protein 3</fullName>
    </submittedName>
</protein>
<dbReference type="Pfam" id="PF06585">
    <property type="entry name" value="JHBP"/>
    <property type="match status" value="1"/>
</dbReference>
<reference evidence="2" key="1">
    <citation type="submission" date="2018-06" db="EMBL/GenBank/DDBJ databases">
        <title>A comprehensive analysis of seven putative JHBP from Mud Crab Scylla paramamosain: putative relation with methyl farnesoate.</title>
        <authorList>
            <person name="Zhao M."/>
            <person name="Ma L.L."/>
            <person name="Zhang F.F."/>
        </authorList>
    </citation>
    <scope>NUCLEOTIDE SEQUENCE</scope>
</reference>